<comment type="catalytic activity">
    <reaction evidence="4 5">
        <text>L-glutaminyl-[peptide chain release factor] + S-adenosyl-L-methionine = N(5)-methyl-L-glutaminyl-[peptide chain release factor] + S-adenosyl-L-homocysteine + H(+)</text>
        <dbReference type="Rhea" id="RHEA:42896"/>
        <dbReference type="Rhea" id="RHEA-COMP:10271"/>
        <dbReference type="Rhea" id="RHEA-COMP:10272"/>
        <dbReference type="ChEBI" id="CHEBI:15378"/>
        <dbReference type="ChEBI" id="CHEBI:30011"/>
        <dbReference type="ChEBI" id="CHEBI:57856"/>
        <dbReference type="ChEBI" id="CHEBI:59789"/>
        <dbReference type="ChEBI" id="CHEBI:61891"/>
        <dbReference type="EC" id="2.1.1.297"/>
    </reaction>
</comment>
<dbReference type="InterPro" id="IPR040758">
    <property type="entry name" value="PrmC_N"/>
</dbReference>
<dbReference type="Pfam" id="PF05175">
    <property type="entry name" value="MTS"/>
    <property type="match status" value="1"/>
</dbReference>
<sequence>MQPTFTTIQEARKWASVFLQQYNREPRVAELLLEYHLDLSFSQLLAYERDPFPIQQKDAFIKDVKEHALTGVPIQHLTGHAHFYGREYKVNQNVLVPRPETEELVLGVLKWLSQTSISRPSIVDIGTGSGVIAITLALELENAEVTATDLSADALEVAAENARTHKASVEWREGSFLEPVSSSMDVLVSNPPYISYDDKKEMADTVVDFDPEMALFAENEGMAAYEAIIGQMKRKQFKPKLIAFEIGHQQGIQVKELIERHLPGYQVEIRKDINQKDRMIFAERQV</sequence>
<dbReference type="CDD" id="cd02440">
    <property type="entry name" value="AdoMet_MTases"/>
    <property type="match status" value="1"/>
</dbReference>
<dbReference type="PANTHER" id="PTHR18895">
    <property type="entry name" value="HEMK METHYLTRANSFERASE"/>
    <property type="match status" value="1"/>
</dbReference>
<keyword evidence="1 5" id="KW-0489">Methyltransferase</keyword>
<name>A0A931MV23_9BACI</name>
<dbReference type="GO" id="GO:0102559">
    <property type="term" value="F:peptide chain release factor N(5)-glutamine methyltransferase activity"/>
    <property type="evidence" value="ECO:0007669"/>
    <property type="project" value="UniProtKB-EC"/>
</dbReference>
<comment type="function">
    <text evidence="5">Methylates the class 1 translation termination release factors RF1/PrfA and RF2/PrfB on the glutamine residue of the universally conserved GGQ motif.</text>
</comment>
<dbReference type="RefSeq" id="WP_197317205.1">
    <property type="nucleotide sequence ID" value="NZ_JADZSC010000002.1"/>
</dbReference>
<evidence type="ECO:0000256" key="4">
    <source>
        <dbReference type="ARBA" id="ARBA00048391"/>
    </source>
</evidence>
<feature type="binding site" evidence="5">
    <location>
        <begin position="126"/>
        <end position="130"/>
    </location>
    <ligand>
        <name>S-adenosyl-L-methionine</name>
        <dbReference type="ChEBI" id="CHEBI:59789"/>
    </ligand>
</feature>
<keyword evidence="3 5" id="KW-0949">S-adenosyl-L-methionine</keyword>
<protein>
    <recommendedName>
        <fullName evidence="5">Release factor glutamine methyltransferase</fullName>
        <shortName evidence="5">RF MTase</shortName>
        <ecNumber evidence="5">2.1.1.297</ecNumber>
    </recommendedName>
    <alternativeName>
        <fullName evidence="5">N5-glutamine methyltransferase PrmC</fullName>
    </alternativeName>
    <alternativeName>
        <fullName evidence="5">Protein-(glutamine-N5) MTase PrmC</fullName>
    </alternativeName>
    <alternativeName>
        <fullName evidence="5">Protein-glutamine N-methyltransferase PrmC</fullName>
    </alternativeName>
</protein>
<dbReference type="NCBIfam" id="TIGR00536">
    <property type="entry name" value="hemK_fam"/>
    <property type="match status" value="1"/>
</dbReference>
<dbReference type="AlphaFoldDB" id="A0A931MV23"/>
<evidence type="ECO:0000256" key="5">
    <source>
        <dbReference type="HAMAP-Rule" id="MF_02126"/>
    </source>
</evidence>
<dbReference type="NCBIfam" id="TIGR03534">
    <property type="entry name" value="RF_mod_PrmC"/>
    <property type="match status" value="1"/>
</dbReference>
<accession>A0A931MV23</accession>
<dbReference type="HAMAP" id="MF_02126">
    <property type="entry name" value="RF_methyltr_PrmC"/>
    <property type="match status" value="1"/>
</dbReference>
<dbReference type="Gene3D" id="1.10.8.10">
    <property type="entry name" value="DNA helicase RuvA subunit, C-terminal domain"/>
    <property type="match status" value="1"/>
</dbReference>
<dbReference type="EMBL" id="JADZSC010000002">
    <property type="protein sequence ID" value="MBH0230578.1"/>
    <property type="molecule type" value="Genomic_DNA"/>
</dbReference>
<feature type="domain" description="Release factor glutamine methyltransferase N-terminal" evidence="7">
    <location>
        <begin position="10"/>
        <end position="79"/>
    </location>
</feature>
<keyword evidence="2 5" id="KW-0808">Transferase</keyword>
<dbReference type="GO" id="GO:0003676">
    <property type="term" value="F:nucleic acid binding"/>
    <property type="evidence" value="ECO:0007669"/>
    <property type="project" value="InterPro"/>
</dbReference>
<dbReference type="Pfam" id="PF17827">
    <property type="entry name" value="PrmC_N"/>
    <property type="match status" value="1"/>
</dbReference>
<feature type="domain" description="Methyltransferase small" evidence="6">
    <location>
        <begin position="119"/>
        <end position="198"/>
    </location>
</feature>
<dbReference type="InterPro" id="IPR019874">
    <property type="entry name" value="RF_methyltr_PrmC"/>
</dbReference>
<evidence type="ECO:0000256" key="3">
    <source>
        <dbReference type="ARBA" id="ARBA00022691"/>
    </source>
</evidence>
<reference evidence="8 9" key="1">
    <citation type="journal article" date="2005" name="Int. J. Syst. Evol. Microbiol.">
        <title>Halobacillus yeomjeoni sp. nov., isolated from a marine solar saltern in Korea.</title>
        <authorList>
            <person name="Yoon J.H."/>
            <person name="Kang S.J."/>
            <person name="Lee C.H."/>
            <person name="Oh H.W."/>
            <person name="Oh T.K."/>
        </authorList>
    </citation>
    <scope>NUCLEOTIDE SEQUENCE [LARGE SCALE GENOMIC DNA]</scope>
    <source>
        <strain evidence="8 9">KCTC 3957</strain>
    </source>
</reference>
<dbReference type="InterPro" id="IPR004556">
    <property type="entry name" value="HemK-like"/>
</dbReference>
<dbReference type="GO" id="GO:0032259">
    <property type="term" value="P:methylation"/>
    <property type="evidence" value="ECO:0007669"/>
    <property type="project" value="UniProtKB-KW"/>
</dbReference>
<feature type="binding site" evidence="5">
    <location>
        <position position="190"/>
    </location>
    <ligand>
        <name>S-adenosyl-L-methionine</name>
        <dbReference type="ChEBI" id="CHEBI:59789"/>
    </ligand>
</feature>
<comment type="caution">
    <text evidence="8">The sequence shown here is derived from an EMBL/GenBank/DDBJ whole genome shotgun (WGS) entry which is preliminary data.</text>
</comment>
<dbReference type="PROSITE" id="PS00092">
    <property type="entry name" value="N6_MTASE"/>
    <property type="match status" value="1"/>
</dbReference>
<dbReference type="PANTHER" id="PTHR18895:SF74">
    <property type="entry name" value="MTRF1L RELEASE FACTOR GLUTAMINE METHYLTRANSFERASE"/>
    <property type="match status" value="1"/>
</dbReference>
<comment type="similarity">
    <text evidence="5">Belongs to the protein N5-glutamine methyltransferase family. PrmC subfamily.</text>
</comment>
<dbReference type="Gene3D" id="3.40.50.150">
    <property type="entry name" value="Vaccinia Virus protein VP39"/>
    <property type="match status" value="1"/>
</dbReference>
<organism evidence="8 9">
    <name type="scientific">Halobacillus yeomjeoni</name>
    <dbReference type="NCBI Taxonomy" id="311194"/>
    <lineage>
        <taxon>Bacteria</taxon>
        <taxon>Bacillati</taxon>
        <taxon>Bacillota</taxon>
        <taxon>Bacilli</taxon>
        <taxon>Bacillales</taxon>
        <taxon>Bacillaceae</taxon>
        <taxon>Halobacillus</taxon>
    </lineage>
</organism>
<dbReference type="InterPro" id="IPR050320">
    <property type="entry name" value="N5-glutamine_MTase"/>
</dbReference>
<gene>
    <name evidence="5 8" type="primary">prmC</name>
    <name evidence="8" type="ORF">H0267_10170</name>
</gene>
<evidence type="ECO:0000256" key="2">
    <source>
        <dbReference type="ARBA" id="ARBA00022679"/>
    </source>
</evidence>
<evidence type="ECO:0000259" key="6">
    <source>
        <dbReference type="Pfam" id="PF05175"/>
    </source>
</evidence>
<evidence type="ECO:0000259" key="7">
    <source>
        <dbReference type="Pfam" id="PF17827"/>
    </source>
</evidence>
<proteinExistence type="inferred from homology"/>
<feature type="binding site" evidence="5">
    <location>
        <begin position="190"/>
        <end position="193"/>
    </location>
    <ligand>
        <name>substrate</name>
    </ligand>
</feature>
<dbReference type="InterPro" id="IPR029063">
    <property type="entry name" value="SAM-dependent_MTases_sf"/>
</dbReference>
<dbReference type="Proteomes" id="UP000614490">
    <property type="component" value="Unassembled WGS sequence"/>
</dbReference>
<evidence type="ECO:0000313" key="8">
    <source>
        <dbReference type="EMBL" id="MBH0230578.1"/>
    </source>
</evidence>
<evidence type="ECO:0000313" key="9">
    <source>
        <dbReference type="Proteomes" id="UP000614490"/>
    </source>
</evidence>
<keyword evidence="9" id="KW-1185">Reference proteome</keyword>
<dbReference type="InterPro" id="IPR007848">
    <property type="entry name" value="Small_mtfrase_dom"/>
</dbReference>
<dbReference type="EC" id="2.1.1.297" evidence="5"/>
<dbReference type="SUPFAM" id="SSF53335">
    <property type="entry name" value="S-adenosyl-L-methionine-dependent methyltransferases"/>
    <property type="match status" value="1"/>
</dbReference>
<evidence type="ECO:0000256" key="1">
    <source>
        <dbReference type="ARBA" id="ARBA00022603"/>
    </source>
</evidence>
<feature type="binding site" evidence="5">
    <location>
        <position position="176"/>
    </location>
    <ligand>
        <name>S-adenosyl-L-methionine</name>
        <dbReference type="ChEBI" id="CHEBI:59789"/>
    </ligand>
</feature>
<dbReference type="InterPro" id="IPR002052">
    <property type="entry name" value="DNA_methylase_N6_adenine_CS"/>
</dbReference>
<feature type="binding site" evidence="5">
    <location>
        <position position="149"/>
    </location>
    <ligand>
        <name>S-adenosyl-L-methionine</name>
        <dbReference type="ChEBI" id="CHEBI:59789"/>
    </ligand>
</feature>